<dbReference type="RefSeq" id="WP_025063771.1">
    <property type="nucleotide sequence ID" value="NZ_RAQK01000001.1"/>
</dbReference>
<evidence type="ECO:0008006" key="3">
    <source>
        <dbReference type="Google" id="ProtNLM"/>
    </source>
</evidence>
<evidence type="ECO:0000313" key="2">
    <source>
        <dbReference type="Proteomes" id="UP000284407"/>
    </source>
</evidence>
<comment type="caution">
    <text evidence="1">The sequence shown here is derived from an EMBL/GenBank/DDBJ whole genome shotgun (WGS) entry which is preliminary data.</text>
</comment>
<sequence>MSYDVIDHDTFACSPPKLAKSPMIKLDDIHGVLPFDGVRNPGSRSSTSHRVWLTYKTPANNWKLKVGICESAAEAAVSMEFLIDPDIYDVRFQPLTVRFQCDGKSREYTHDLLITLRNGHRRLVFVRNQASLDKPKTWREIAAIGRATPPSSANDMIVVSAADYSRQRRENLFRMHELMQQIDTEADDLTLSAIEGTKSIWQMRDIFPHVDLPQSRVFRACYRLIARKKLIANLDHVIHETSRVEVAA</sequence>
<dbReference type="OrthoDB" id="7724038at2"/>
<accession>A0A420DRS2</accession>
<evidence type="ECO:0000313" key="1">
    <source>
        <dbReference type="EMBL" id="RKE96837.1"/>
    </source>
</evidence>
<name>A0A420DRS2_9RHOB</name>
<gene>
    <name evidence="1" type="ORF">C8N30_1410</name>
</gene>
<proteinExistence type="predicted"/>
<dbReference type="AlphaFoldDB" id="A0A420DRS2"/>
<dbReference type="Proteomes" id="UP000284407">
    <property type="component" value="Unassembled WGS sequence"/>
</dbReference>
<protein>
    <recommendedName>
        <fullName evidence="3">TnsA endonuclease-like protein</fullName>
    </recommendedName>
</protein>
<dbReference type="EMBL" id="RAQK01000001">
    <property type="protein sequence ID" value="RKE96837.1"/>
    <property type="molecule type" value="Genomic_DNA"/>
</dbReference>
<keyword evidence="2" id="KW-1185">Reference proteome</keyword>
<reference evidence="1 2" key="1">
    <citation type="submission" date="2018-09" db="EMBL/GenBank/DDBJ databases">
        <title>Genomic Encyclopedia of Archaeal and Bacterial Type Strains, Phase II (KMG-II): from individual species to whole genera.</title>
        <authorList>
            <person name="Goeker M."/>
        </authorList>
    </citation>
    <scope>NUCLEOTIDE SEQUENCE [LARGE SCALE GENOMIC DNA]</scope>
    <source>
        <strain evidence="1 2">DSM 11458</strain>
    </source>
</reference>
<dbReference type="STRING" id="1443111.Z949_3427"/>
<organism evidence="1 2">
    <name type="scientific">Sulfitobacter guttiformis</name>
    <dbReference type="NCBI Taxonomy" id="74349"/>
    <lineage>
        <taxon>Bacteria</taxon>
        <taxon>Pseudomonadati</taxon>
        <taxon>Pseudomonadota</taxon>
        <taxon>Alphaproteobacteria</taxon>
        <taxon>Rhodobacterales</taxon>
        <taxon>Roseobacteraceae</taxon>
        <taxon>Sulfitobacter</taxon>
    </lineage>
</organism>